<comment type="caution">
    <text evidence="1">The sequence shown here is derived from an EMBL/GenBank/DDBJ whole genome shotgun (WGS) entry which is preliminary data.</text>
</comment>
<dbReference type="RefSeq" id="WP_045317739.1">
    <property type="nucleotide sequence ID" value="NZ_JYJG01000466.1"/>
</dbReference>
<accession>A0A0F0GC87</accession>
<feature type="non-terminal residue" evidence="1">
    <location>
        <position position="1"/>
    </location>
</feature>
<dbReference type="Proteomes" id="UP000033393">
    <property type="component" value="Unassembled WGS sequence"/>
</dbReference>
<name>A0A0F0GC87_LENAE</name>
<organism evidence="1 2">
    <name type="scientific">Lentzea aerocolonigenes</name>
    <name type="common">Lechevalieria aerocolonigenes</name>
    <name type="synonym">Saccharothrix aerocolonigenes</name>
    <dbReference type="NCBI Taxonomy" id="68170"/>
    <lineage>
        <taxon>Bacteria</taxon>
        <taxon>Bacillati</taxon>
        <taxon>Actinomycetota</taxon>
        <taxon>Actinomycetes</taxon>
        <taxon>Pseudonocardiales</taxon>
        <taxon>Pseudonocardiaceae</taxon>
        <taxon>Lentzea</taxon>
    </lineage>
</organism>
<proteinExistence type="predicted"/>
<evidence type="ECO:0000313" key="1">
    <source>
        <dbReference type="EMBL" id="KJK34304.1"/>
    </source>
</evidence>
<reference evidence="1 2" key="1">
    <citation type="submission" date="2015-02" db="EMBL/GenBank/DDBJ databases">
        <authorList>
            <person name="Ju K.-S."/>
            <person name="Doroghazi J.R."/>
            <person name="Metcalf W."/>
        </authorList>
    </citation>
    <scope>NUCLEOTIDE SEQUENCE [LARGE SCALE GENOMIC DNA]</scope>
    <source>
        <strain evidence="1 2">NRRL B-16140</strain>
    </source>
</reference>
<sequence length="100" mass="10745">PRVTTEVSGTRLLFSPASHVIGLAVPGDEAIALAGHLSGHRLSYPALRLPHRPESIVFLAVPRDLAAAPWPLVEVMLPRRSPQPIPSLVSLLSAVRSFSR</sequence>
<dbReference type="PATRIC" id="fig|68170.10.peg.1971"/>
<dbReference type="EMBL" id="JYJG01000466">
    <property type="protein sequence ID" value="KJK34304.1"/>
    <property type="molecule type" value="Genomic_DNA"/>
</dbReference>
<dbReference type="AlphaFoldDB" id="A0A0F0GC87"/>
<evidence type="ECO:0000313" key="2">
    <source>
        <dbReference type="Proteomes" id="UP000033393"/>
    </source>
</evidence>
<protein>
    <submittedName>
        <fullName evidence="1">Uncharacterized protein</fullName>
    </submittedName>
</protein>
<gene>
    <name evidence="1" type="ORF">UK23_43770</name>
</gene>
<keyword evidence="2" id="KW-1185">Reference proteome</keyword>